<dbReference type="EMBL" id="CP001857">
    <property type="protein sequence ID" value="ADB58031.1"/>
    <property type="molecule type" value="Genomic_DNA"/>
</dbReference>
<accession>D2RIA6</accession>
<name>D2RIA6_ARCPA</name>
<dbReference type="RefSeq" id="WP_012940367.1">
    <property type="nucleotide sequence ID" value="NC_013741.1"/>
</dbReference>
<dbReference type="Proteomes" id="UP000001901">
    <property type="component" value="Chromosome"/>
</dbReference>
<dbReference type="KEGG" id="apo:Arcpr_0970"/>
<dbReference type="eggNOG" id="arCOG13274">
    <property type="taxonomic scope" value="Archaea"/>
</dbReference>
<dbReference type="GeneID" id="80457696"/>
<organism evidence="1 2">
    <name type="scientific">Archaeoglobus profundus (strain DSM 5631 / JCM 9629 / NBRC 100127 / Av18)</name>
    <dbReference type="NCBI Taxonomy" id="572546"/>
    <lineage>
        <taxon>Archaea</taxon>
        <taxon>Methanobacteriati</taxon>
        <taxon>Methanobacteriota</taxon>
        <taxon>Archaeoglobi</taxon>
        <taxon>Archaeoglobales</taxon>
        <taxon>Archaeoglobaceae</taxon>
        <taxon>Archaeoglobus</taxon>
    </lineage>
</organism>
<dbReference type="PaxDb" id="572546-Arcpr_0970"/>
<sequence length="42" mass="5107">MTPEEFLACVAAIKKYLEDKKNMPNDYVRQISYWKRLGRMRL</sequence>
<protein>
    <submittedName>
        <fullName evidence="1">Uncharacterized protein</fullName>
    </submittedName>
</protein>
<evidence type="ECO:0000313" key="1">
    <source>
        <dbReference type="EMBL" id="ADB58031.1"/>
    </source>
</evidence>
<reference evidence="1 2" key="1">
    <citation type="journal article" date="2010" name="Stand. Genomic Sci.">
        <title>Complete genome sequence of Archaeoglobus profundus type strain (AV18).</title>
        <authorList>
            <person name="von Jan M."/>
            <person name="Lapidus A."/>
            <person name="Del Rio T.G."/>
            <person name="Copeland A."/>
            <person name="Tice H."/>
            <person name="Cheng J.F."/>
            <person name="Lucas S."/>
            <person name="Chen F."/>
            <person name="Nolan M."/>
            <person name="Goodwin L."/>
            <person name="Han C."/>
            <person name="Pitluck S."/>
            <person name="Liolios K."/>
            <person name="Ivanova N."/>
            <person name="Mavromatis K."/>
            <person name="Ovchinnikova G."/>
            <person name="Chertkov O."/>
            <person name="Pati A."/>
            <person name="Chen A."/>
            <person name="Palaniappan K."/>
            <person name="Land M."/>
            <person name="Hauser L."/>
            <person name="Chang Y.J."/>
            <person name="Jeffries C.D."/>
            <person name="Saunders E."/>
            <person name="Brettin T."/>
            <person name="Detter J.C."/>
            <person name="Chain P."/>
            <person name="Eichinger K."/>
            <person name="Huber H."/>
            <person name="Spring S."/>
            <person name="Rohde M."/>
            <person name="Goker M."/>
            <person name="Wirth R."/>
            <person name="Woyke T."/>
            <person name="Bristow J."/>
            <person name="Eisen J.A."/>
            <person name="Markowitz V."/>
            <person name="Hugenholtz P."/>
            <person name="Kyrpides N.C."/>
            <person name="Klenk H.P."/>
        </authorList>
    </citation>
    <scope>NUCLEOTIDE SEQUENCE [LARGE SCALE GENOMIC DNA]</scope>
    <source>
        <strain evidence="2">DSM 5631 / JCM 9629 / NBRC 100127 / Av18</strain>
    </source>
</reference>
<proteinExistence type="predicted"/>
<dbReference type="STRING" id="572546.Arcpr_0970"/>
<keyword evidence="2" id="KW-1185">Reference proteome</keyword>
<dbReference type="HOGENOM" id="CLU_218564_0_0_2"/>
<dbReference type="AlphaFoldDB" id="D2RIA6"/>
<gene>
    <name evidence="1" type="ordered locus">Arcpr_0970</name>
</gene>
<evidence type="ECO:0000313" key="2">
    <source>
        <dbReference type="Proteomes" id="UP000001901"/>
    </source>
</evidence>